<dbReference type="OrthoDB" id="1633386at2"/>
<dbReference type="NCBIfam" id="TIGR02218">
    <property type="entry name" value="phg_TIGR02218"/>
    <property type="match status" value="1"/>
</dbReference>
<protein>
    <submittedName>
        <fullName evidence="2">DUF2163 domain-containing protein</fullName>
    </submittedName>
</protein>
<dbReference type="InterPro" id="IPR018964">
    <property type="entry name" value="Phage_phiJL001_Gp84_C"/>
</dbReference>
<dbReference type="InterPro" id="IPR011928">
    <property type="entry name" value="Phage_phiJL001_Gp84"/>
</dbReference>
<gene>
    <name evidence="2" type="ORF">EU555_23785</name>
</gene>
<evidence type="ECO:0000313" key="3">
    <source>
        <dbReference type="Proteomes" id="UP000297535"/>
    </source>
</evidence>
<keyword evidence="3" id="KW-1185">Reference proteome</keyword>
<organism evidence="2 3">
    <name type="scientific">Methylobacterium nonmethylotrophicum</name>
    <dbReference type="NCBI Taxonomy" id="1141884"/>
    <lineage>
        <taxon>Bacteria</taxon>
        <taxon>Pseudomonadati</taxon>
        <taxon>Pseudomonadota</taxon>
        <taxon>Alphaproteobacteria</taxon>
        <taxon>Hyphomicrobiales</taxon>
        <taxon>Methylobacteriaceae</taxon>
        <taxon>Methylobacterium</taxon>
    </lineage>
</organism>
<dbReference type="EMBL" id="SRLB01000019">
    <property type="protein sequence ID" value="TGD96478.1"/>
    <property type="molecule type" value="Genomic_DNA"/>
</dbReference>
<evidence type="ECO:0000259" key="1">
    <source>
        <dbReference type="Pfam" id="PF09356"/>
    </source>
</evidence>
<dbReference type="AlphaFoldDB" id="A0A4Z0NJH8"/>
<evidence type="ECO:0000313" key="2">
    <source>
        <dbReference type="EMBL" id="TGD96478.1"/>
    </source>
</evidence>
<dbReference type="RefSeq" id="WP_135417701.1">
    <property type="nucleotide sequence ID" value="NZ_SRLB01000019.1"/>
</dbReference>
<dbReference type="Proteomes" id="UP000297535">
    <property type="component" value="Unassembled WGS sequence"/>
</dbReference>
<reference evidence="2 3" key="1">
    <citation type="submission" date="2019-04" db="EMBL/GenBank/DDBJ databases">
        <authorList>
            <person name="Feng G."/>
            <person name="Zhu H."/>
        </authorList>
    </citation>
    <scope>NUCLEOTIDE SEQUENCE [LARGE SCALE GENOMIC DNA]</scope>
    <source>
        <strain evidence="2 3">6HR-1</strain>
    </source>
</reference>
<dbReference type="Pfam" id="PF09356">
    <property type="entry name" value="Phage_BR0599"/>
    <property type="match status" value="1"/>
</dbReference>
<proteinExistence type="predicted"/>
<accession>A0A4Z0NJH8</accession>
<comment type="caution">
    <text evidence="2">The sequence shown here is derived from an EMBL/GenBank/DDBJ whole genome shotgun (WGS) entry which is preliminary data.</text>
</comment>
<sequence length="297" mass="30526">MKTLPPGLAASLASGATTLAWCWIVTRADGLRLGFTDHDGDLVVEGVTCAAETGAAASALEQSGGLSVDGLEVMGALSDGRLAEAELARGLFDDAAVAVWRVDWSRPEDRVLVLSGRLGEVTRGRTGFSAELRSLAAALNRPTGRLFQRSCDAELGDARCGVALASAALMARAAVTGTLSAGAFRTDGLAAYETGWFTAGRLVWLTGANAGLACEVRGHSRPGPLAPPTLDLWQPLPEPMAAGDAFAVTAGCDKTFPTCGKKFANAANFRGFPHMPGNDYATGYAQAGAGNDGGRLA</sequence>
<dbReference type="Pfam" id="PF09931">
    <property type="entry name" value="Phage_phiJL001_Gp84_N"/>
    <property type="match status" value="1"/>
</dbReference>
<feature type="domain" description="Bacteriophage phiJL001 Gp84 C-terminal" evidence="1">
    <location>
        <begin position="195"/>
        <end position="279"/>
    </location>
</feature>
<name>A0A4Z0NJH8_9HYPH</name>